<keyword evidence="3" id="KW-1185">Reference proteome</keyword>
<dbReference type="InterPro" id="IPR056133">
    <property type="entry name" value="DUF7716"/>
</dbReference>
<dbReference type="Pfam" id="PF24832">
    <property type="entry name" value="DUF7716"/>
    <property type="match status" value="1"/>
</dbReference>
<protein>
    <recommendedName>
        <fullName evidence="1">DUF7716 domain-containing protein</fullName>
    </recommendedName>
</protein>
<dbReference type="AlphaFoldDB" id="A0A5C5XME0"/>
<evidence type="ECO:0000259" key="1">
    <source>
        <dbReference type="Pfam" id="PF24832"/>
    </source>
</evidence>
<accession>A0A5C5XME0</accession>
<proteinExistence type="predicted"/>
<comment type="caution">
    <text evidence="2">The sequence shown here is derived from an EMBL/GenBank/DDBJ whole genome shotgun (WGS) entry which is preliminary data.</text>
</comment>
<sequence>MRLSDVLDVAGEFQWSDALYLPINTAFTLNTPAIVYDPDDVVDDGQETPVFPSENGMVYVLGINTVQEILSNLNQQKPECTADDKLKALNHYVLNDAFICLN</sequence>
<gene>
    <name evidence="2" type="ORF">Pan54_36530</name>
</gene>
<dbReference type="EMBL" id="SJPG01000001">
    <property type="protein sequence ID" value="TWT62902.1"/>
    <property type="molecule type" value="Genomic_DNA"/>
</dbReference>
<evidence type="ECO:0000313" key="2">
    <source>
        <dbReference type="EMBL" id="TWT62902.1"/>
    </source>
</evidence>
<feature type="domain" description="DUF7716" evidence="1">
    <location>
        <begin position="2"/>
        <end position="99"/>
    </location>
</feature>
<evidence type="ECO:0000313" key="3">
    <source>
        <dbReference type="Proteomes" id="UP000316095"/>
    </source>
</evidence>
<name>A0A5C5XME0_9PLAN</name>
<dbReference type="Proteomes" id="UP000316095">
    <property type="component" value="Unassembled WGS sequence"/>
</dbReference>
<organism evidence="2 3">
    <name type="scientific">Rubinisphaera italica</name>
    <dbReference type="NCBI Taxonomy" id="2527969"/>
    <lineage>
        <taxon>Bacteria</taxon>
        <taxon>Pseudomonadati</taxon>
        <taxon>Planctomycetota</taxon>
        <taxon>Planctomycetia</taxon>
        <taxon>Planctomycetales</taxon>
        <taxon>Planctomycetaceae</taxon>
        <taxon>Rubinisphaera</taxon>
    </lineage>
</organism>
<reference evidence="2 3" key="1">
    <citation type="submission" date="2019-02" db="EMBL/GenBank/DDBJ databases">
        <title>Deep-cultivation of Planctomycetes and their phenomic and genomic characterization uncovers novel biology.</title>
        <authorList>
            <person name="Wiegand S."/>
            <person name="Jogler M."/>
            <person name="Boedeker C."/>
            <person name="Pinto D."/>
            <person name="Vollmers J."/>
            <person name="Rivas-Marin E."/>
            <person name="Kohn T."/>
            <person name="Peeters S.H."/>
            <person name="Heuer A."/>
            <person name="Rast P."/>
            <person name="Oberbeckmann S."/>
            <person name="Bunk B."/>
            <person name="Jeske O."/>
            <person name="Meyerdierks A."/>
            <person name="Storesund J.E."/>
            <person name="Kallscheuer N."/>
            <person name="Luecker S."/>
            <person name="Lage O.M."/>
            <person name="Pohl T."/>
            <person name="Merkel B.J."/>
            <person name="Hornburger P."/>
            <person name="Mueller R.-W."/>
            <person name="Bruemmer F."/>
            <person name="Labrenz M."/>
            <person name="Spormann A.M."/>
            <person name="Op Den Camp H."/>
            <person name="Overmann J."/>
            <person name="Amann R."/>
            <person name="Jetten M.S.M."/>
            <person name="Mascher T."/>
            <person name="Medema M.H."/>
            <person name="Devos D.P."/>
            <person name="Kaster A.-K."/>
            <person name="Ovreas L."/>
            <person name="Rohde M."/>
            <person name="Galperin M.Y."/>
            <person name="Jogler C."/>
        </authorList>
    </citation>
    <scope>NUCLEOTIDE SEQUENCE [LARGE SCALE GENOMIC DNA]</scope>
    <source>
        <strain evidence="2 3">Pan54</strain>
    </source>
</reference>